<protein>
    <submittedName>
        <fullName evidence="1">Uncharacterized protein</fullName>
    </submittedName>
</protein>
<dbReference type="KEGG" id="rtn:A6122_2053"/>
<evidence type="ECO:0000313" key="1">
    <source>
        <dbReference type="EMBL" id="AND17177.1"/>
    </source>
</evidence>
<name>A0A160KUC5_9MICO</name>
<keyword evidence="2" id="KW-1185">Reference proteome</keyword>
<dbReference type="EMBL" id="CP015515">
    <property type="protein sequence ID" value="AND17177.1"/>
    <property type="molecule type" value="Genomic_DNA"/>
</dbReference>
<accession>A0A160KUC5</accession>
<organism evidence="1 2">
    <name type="scientific">Rathayibacter tritici</name>
    <dbReference type="NCBI Taxonomy" id="33888"/>
    <lineage>
        <taxon>Bacteria</taxon>
        <taxon>Bacillati</taxon>
        <taxon>Actinomycetota</taxon>
        <taxon>Actinomycetes</taxon>
        <taxon>Micrococcales</taxon>
        <taxon>Microbacteriaceae</taxon>
        <taxon>Rathayibacter</taxon>
    </lineage>
</organism>
<proteinExistence type="predicted"/>
<evidence type="ECO:0000313" key="2">
    <source>
        <dbReference type="Proteomes" id="UP000077071"/>
    </source>
</evidence>
<sequence>MKSRVREALRWSPGELVALVHEVEMLDVEGGAWSRGGLGQSLWSIMAVDPLLQGSLERAVKLAVIERRIDAAVRMLICFQWLAANPLDELTKLLQATPELSGHETVNELLNLIELHGRVDIY</sequence>
<reference evidence="1 2" key="1">
    <citation type="submission" date="2016-05" db="EMBL/GenBank/DDBJ databases">
        <title>Complete genome sequence of Rathayibacter tritici NCPPB 1953.</title>
        <authorList>
            <person name="Park J."/>
            <person name="Lee H.-H."/>
            <person name="Lee S.-W."/>
            <person name="Seo Y.-S."/>
        </authorList>
    </citation>
    <scope>NUCLEOTIDE SEQUENCE [LARGE SCALE GENOMIC DNA]</scope>
    <source>
        <strain evidence="1 2">NCPPB 1953</strain>
    </source>
</reference>
<dbReference type="PATRIC" id="fig|33888.3.peg.2274"/>
<dbReference type="AlphaFoldDB" id="A0A160KUC5"/>
<dbReference type="Proteomes" id="UP000077071">
    <property type="component" value="Chromosome"/>
</dbReference>
<gene>
    <name evidence="1" type="ORF">A6122_2053</name>
</gene>